<dbReference type="GO" id="GO:0009306">
    <property type="term" value="P:protein secretion"/>
    <property type="evidence" value="ECO:0007669"/>
    <property type="project" value="InterPro"/>
</dbReference>
<evidence type="ECO:0000256" key="5">
    <source>
        <dbReference type="ARBA" id="ARBA00022519"/>
    </source>
</evidence>
<dbReference type="PRINTS" id="PR00812">
    <property type="entry name" value="BCTERIALGSPF"/>
</dbReference>
<dbReference type="InterPro" id="IPR003004">
    <property type="entry name" value="GspF/PilC"/>
</dbReference>
<comment type="similarity">
    <text evidence="2 9">Belongs to the GSP F family.</text>
</comment>
<dbReference type="PANTHER" id="PTHR30012">
    <property type="entry name" value="GENERAL SECRETION PATHWAY PROTEIN"/>
    <property type="match status" value="1"/>
</dbReference>
<keyword evidence="6 9" id="KW-0812">Transmembrane</keyword>
<dbReference type="GO" id="GO:0005886">
    <property type="term" value="C:plasma membrane"/>
    <property type="evidence" value="ECO:0007669"/>
    <property type="project" value="UniProtKB-SubCell"/>
</dbReference>
<dbReference type="PANTHER" id="PTHR30012:SF0">
    <property type="entry name" value="TYPE II SECRETION SYSTEM PROTEIN F-RELATED"/>
    <property type="match status" value="1"/>
</dbReference>
<dbReference type="InterPro" id="IPR001992">
    <property type="entry name" value="T2SS_GspF/T4SS_PilC_CS"/>
</dbReference>
<evidence type="ECO:0000256" key="2">
    <source>
        <dbReference type="ARBA" id="ARBA00005745"/>
    </source>
</evidence>
<protein>
    <submittedName>
        <fullName evidence="10">Type IV fimbrial assembly protein PilC</fullName>
    </submittedName>
</protein>
<dbReference type="FunFam" id="1.20.81.30:FF:000001">
    <property type="entry name" value="Type II secretion system protein F"/>
    <property type="match status" value="1"/>
</dbReference>
<reference evidence="10 11" key="1">
    <citation type="journal article" date="2015" name="Genome Announc.">
        <title>Complete Genome Sequence of Steroid-Transforming Nocardioides simplex VKM Ac-2033D.</title>
        <authorList>
            <person name="Shtratnikova V.Y."/>
            <person name="Schelkunov M.I."/>
            <person name="Pekov Y.A."/>
            <person name="Fokina V.V."/>
            <person name="Logacheva M.D."/>
            <person name="Sokolov S.L."/>
            <person name="Bragin E.Y."/>
            <person name="Ashapkin V.V."/>
            <person name="Donova M.V."/>
        </authorList>
    </citation>
    <scope>NUCLEOTIDE SEQUENCE [LARGE SCALE GENOMIC DNA]</scope>
    <source>
        <strain evidence="10 11">VKM Ac-2033D</strain>
    </source>
</reference>
<dbReference type="InterPro" id="IPR042094">
    <property type="entry name" value="T2SS_GspF_sf"/>
</dbReference>
<evidence type="ECO:0000313" key="10">
    <source>
        <dbReference type="EMBL" id="AIY16964.1"/>
    </source>
</evidence>
<dbReference type="PROSITE" id="PS00874">
    <property type="entry name" value="T2SP_F"/>
    <property type="match status" value="1"/>
</dbReference>
<dbReference type="Proteomes" id="UP000030300">
    <property type="component" value="Chromosome"/>
</dbReference>
<keyword evidence="4" id="KW-1003">Cell membrane</keyword>
<dbReference type="AlphaFoldDB" id="A0A0A1DI51"/>
<keyword evidence="8" id="KW-0472">Membrane</keyword>
<dbReference type="EMBL" id="CP009896">
    <property type="protein sequence ID" value="AIY16964.1"/>
    <property type="molecule type" value="Genomic_DNA"/>
</dbReference>
<evidence type="ECO:0000313" key="11">
    <source>
        <dbReference type="Proteomes" id="UP000030300"/>
    </source>
</evidence>
<proteinExistence type="inferred from homology"/>
<dbReference type="HOGENOM" id="CLU_035032_2_2_11"/>
<evidence type="ECO:0000256" key="1">
    <source>
        <dbReference type="ARBA" id="ARBA00004429"/>
    </source>
</evidence>
<evidence type="ECO:0000256" key="7">
    <source>
        <dbReference type="ARBA" id="ARBA00022989"/>
    </source>
</evidence>
<name>A0A0A1DI51_NOCSI</name>
<accession>A0A0A1DI51</accession>
<sequence>MPKFAYVGIDLEGQHVKGTHKAASRGDAEVALFQRDLRELRVIEKKSVLQYEISGPRIKREHVMHLSRQIAAFLRAGLPILDAVHSIGAESENSSVRRMMHEIEDGLRAGERFSDTLDRYPKVFPEFYRGIVRSAELTGELDTVLARLAIYIERDLEARRKIKSALIYPIAVAIMSVVTVVVLAVYVLPKFQDFFEELDATLPLPTRMLMGFTDFLGTWWWAILAALAAWLLLSWIILRFEKGKYARDAFLLKVPVLGTTIQYALVERFCRVMASMVGAGVNLPEALHVATESLRNRVFIKRLNGVTEQMLEGQGMAGPLARTQLFPGTATSMLRVGEETGSMDTQLEVTAEYYEDELDYKIAKLTALFEPIVIVVMGGIVGFVAVALVSAMYGIFQQVQV</sequence>
<evidence type="ECO:0000256" key="3">
    <source>
        <dbReference type="ARBA" id="ARBA00022448"/>
    </source>
</evidence>
<evidence type="ECO:0000256" key="9">
    <source>
        <dbReference type="RuleBase" id="RU003923"/>
    </source>
</evidence>
<organism evidence="10 11">
    <name type="scientific">Nocardioides simplex</name>
    <name type="common">Arthrobacter simplex</name>
    <dbReference type="NCBI Taxonomy" id="2045"/>
    <lineage>
        <taxon>Bacteria</taxon>
        <taxon>Bacillati</taxon>
        <taxon>Actinomycetota</taxon>
        <taxon>Actinomycetes</taxon>
        <taxon>Propionibacteriales</taxon>
        <taxon>Nocardioidaceae</taxon>
        <taxon>Pimelobacter</taxon>
    </lineage>
</organism>
<dbReference type="STRING" id="2045.KR76_09725"/>
<dbReference type="KEGG" id="psim:KR76_09725"/>
<dbReference type="GeneID" id="96609178"/>
<keyword evidence="7" id="KW-1133">Transmembrane helix</keyword>
<evidence type="ECO:0000256" key="4">
    <source>
        <dbReference type="ARBA" id="ARBA00022475"/>
    </source>
</evidence>
<dbReference type="Gene3D" id="1.20.81.30">
    <property type="entry name" value="Type II secretion system (T2SS), domain F"/>
    <property type="match status" value="2"/>
</dbReference>
<dbReference type="InterPro" id="IPR018076">
    <property type="entry name" value="T2SS_GspF_dom"/>
</dbReference>
<keyword evidence="3 9" id="KW-0813">Transport</keyword>
<dbReference type="OrthoDB" id="9805682at2"/>
<keyword evidence="11" id="KW-1185">Reference proteome</keyword>
<dbReference type="RefSeq" id="WP_038677938.1">
    <property type="nucleotide sequence ID" value="NZ_BJMC01000008.1"/>
</dbReference>
<evidence type="ECO:0000256" key="8">
    <source>
        <dbReference type="ARBA" id="ARBA00023136"/>
    </source>
</evidence>
<keyword evidence="5" id="KW-0997">Cell inner membrane</keyword>
<evidence type="ECO:0000256" key="6">
    <source>
        <dbReference type="ARBA" id="ARBA00022692"/>
    </source>
</evidence>
<dbReference type="Pfam" id="PF00482">
    <property type="entry name" value="T2SSF"/>
    <property type="match status" value="2"/>
</dbReference>
<comment type="subcellular location">
    <subcellularLocation>
        <location evidence="1">Cell inner membrane</location>
        <topology evidence="1">Multi-pass membrane protein</topology>
    </subcellularLocation>
    <subcellularLocation>
        <location evidence="9">Cell membrane</location>
        <topology evidence="9">Multi-pass membrane protein</topology>
    </subcellularLocation>
</comment>
<gene>
    <name evidence="10" type="ORF">KR76_09725</name>
</gene>
<dbReference type="eggNOG" id="COG1459">
    <property type="taxonomic scope" value="Bacteria"/>
</dbReference>